<dbReference type="InterPro" id="IPR052953">
    <property type="entry name" value="Ser-rich/MCO-related"/>
</dbReference>
<proteinExistence type="predicted"/>
<dbReference type="PANTHER" id="PTHR34883">
    <property type="entry name" value="SERINE-RICH PROTEIN, PUTATIVE-RELATED-RELATED"/>
    <property type="match status" value="1"/>
</dbReference>
<evidence type="ECO:0000313" key="3">
    <source>
        <dbReference type="Proteomes" id="UP001465976"/>
    </source>
</evidence>
<keyword evidence="1" id="KW-0732">Signal</keyword>
<gene>
    <name evidence="2" type="ORF">V5O48_010983</name>
</gene>
<feature type="chain" id="PRO_5046577255" description="Cupredoxin" evidence="1">
    <location>
        <begin position="22"/>
        <end position="141"/>
    </location>
</feature>
<dbReference type="Gene3D" id="2.60.40.420">
    <property type="entry name" value="Cupredoxins - blue copper proteins"/>
    <property type="match status" value="1"/>
</dbReference>
<accession>A0ABR3F6W0</accession>
<protein>
    <recommendedName>
        <fullName evidence="4">Cupredoxin</fullName>
    </recommendedName>
</protein>
<feature type="signal peptide" evidence="1">
    <location>
        <begin position="1"/>
        <end position="21"/>
    </location>
</feature>
<dbReference type="Proteomes" id="UP001465976">
    <property type="component" value="Unassembled WGS sequence"/>
</dbReference>
<evidence type="ECO:0000313" key="2">
    <source>
        <dbReference type="EMBL" id="KAL0570976.1"/>
    </source>
</evidence>
<dbReference type="SUPFAM" id="SSF49503">
    <property type="entry name" value="Cupredoxins"/>
    <property type="match status" value="1"/>
</dbReference>
<dbReference type="InterPro" id="IPR008972">
    <property type="entry name" value="Cupredoxin"/>
</dbReference>
<evidence type="ECO:0000256" key="1">
    <source>
        <dbReference type="SAM" id="SignalP"/>
    </source>
</evidence>
<organism evidence="2 3">
    <name type="scientific">Marasmius crinis-equi</name>
    <dbReference type="NCBI Taxonomy" id="585013"/>
    <lineage>
        <taxon>Eukaryota</taxon>
        <taxon>Fungi</taxon>
        <taxon>Dikarya</taxon>
        <taxon>Basidiomycota</taxon>
        <taxon>Agaricomycotina</taxon>
        <taxon>Agaricomycetes</taxon>
        <taxon>Agaricomycetidae</taxon>
        <taxon>Agaricales</taxon>
        <taxon>Marasmiineae</taxon>
        <taxon>Marasmiaceae</taxon>
        <taxon>Marasmius</taxon>
    </lineage>
</organism>
<evidence type="ECO:0008006" key="4">
    <source>
        <dbReference type="Google" id="ProtNLM"/>
    </source>
</evidence>
<dbReference type="EMBL" id="JBAHYK010000845">
    <property type="protein sequence ID" value="KAL0570976.1"/>
    <property type="molecule type" value="Genomic_DNA"/>
</dbReference>
<sequence length="141" mass="14449">MRLTSTSFLSLLAVAATPAFATNFAVEVGANNNFVFSPDSISGAVAGDTITFSFTSRNHSATTTTFTSPCPPPPGGVGPNGFDTGFHVSPESAVVTLQDSGIHFVSCMQAAGAHCRAGMVFVVNPTEEQSVAAFATNARNS</sequence>
<keyword evidence="3" id="KW-1185">Reference proteome</keyword>
<dbReference type="PANTHER" id="PTHR34883:SF15">
    <property type="entry name" value="EXTRACELLULAR SERINE-RICH PROTEIN"/>
    <property type="match status" value="1"/>
</dbReference>
<name>A0ABR3F6W0_9AGAR</name>
<comment type="caution">
    <text evidence="2">The sequence shown here is derived from an EMBL/GenBank/DDBJ whole genome shotgun (WGS) entry which is preliminary data.</text>
</comment>
<reference evidence="2 3" key="1">
    <citation type="submission" date="2024-02" db="EMBL/GenBank/DDBJ databases">
        <title>A draft genome for the cacao thread blight pathogen Marasmius crinis-equi.</title>
        <authorList>
            <person name="Cohen S.P."/>
            <person name="Baruah I.K."/>
            <person name="Amoako-Attah I."/>
            <person name="Bukari Y."/>
            <person name="Meinhardt L.W."/>
            <person name="Bailey B.A."/>
        </authorList>
    </citation>
    <scope>NUCLEOTIDE SEQUENCE [LARGE SCALE GENOMIC DNA]</scope>
    <source>
        <strain evidence="2 3">GH-76</strain>
    </source>
</reference>